<comment type="similarity">
    <text evidence="7">Belongs to the gamma-glutamyl phosphate reductase family.</text>
</comment>
<organism evidence="8 9">
    <name type="scientific">Halomicronema hongdechloris C2206</name>
    <dbReference type="NCBI Taxonomy" id="1641165"/>
    <lineage>
        <taxon>Bacteria</taxon>
        <taxon>Bacillati</taxon>
        <taxon>Cyanobacteriota</taxon>
        <taxon>Cyanophyceae</taxon>
        <taxon>Nodosilineales</taxon>
        <taxon>Nodosilineaceae</taxon>
        <taxon>Halomicronema</taxon>
    </lineage>
</organism>
<dbReference type="Gene3D" id="3.40.309.10">
    <property type="entry name" value="Aldehyde Dehydrogenase, Chain A, domain 2"/>
    <property type="match status" value="1"/>
</dbReference>
<comment type="catalytic activity">
    <reaction evidence="6 7">
        <text>L-glutamate 5-semialdehyde + phosphate + NADP(+) = L-glutamyl 5-phosphate + NADPH + H(+)</text>
        <dbReference type="Rhea" id="RHEA:19541"/>
        <dbReference type="ChEBI" id="CHEBI:15378"/>
        <dbReference type="ChEBI" id="CHEBI:43474"/>
        <dbReference type="ChEBI" id="CHEBI:57783"/>
        <dbReference type="ChEBI" id="CHEBI:58066"/>
        <dbReference type="ChEBI" id="CHEBI:58274"/>
        <dbReference type="ChEBI" id="CHEBI:58349"/>
        <dbReference type="EC" id="1.2.1.41"/>
    </reaction>
</comment>
<dbReference type="UniPathway" id="UPA00098">
    <property type="reaction ID" value="UER00360"/>
</dbReference>
<protein>
    <recommendedName>
        <fullName evidence="7">Gamma-glutamyl phosphate reductase</fullName>
        <shortName evidence="7">GPR</shortName>
        <ecNumber evidence="7">1.2.1.41</ecNumber>
    </recommendedName>
    <alternativeName>
        <fullName evidence="7">Glutamate-5-semialdehyde dehydrogenase</fullName>
    </alternativeName>
    <alternativeName>
        <fullName evidence="7">Glutamyl-gamma-semialdehyde dehydrogenase</fullName>
        <shortName evidence="7">GSA dehydrogenase</shortName>
    </alternativeName>
</protein>
<dbReference type="AlphaFoldDB" id="A0A1Z3HSU5"/>
<evidence type="ECO:0000313" key="9">
    <source>
        <dbReference type="Proteomes" id="UP000191901"/>
    </source>
</evidence>
<keyword evidence="7" id="KW-0963">Cytoplasm</keyword>
<sequence>MASSQSSFEFSQILEQVRQASHALALAGCEHQSHALDCMAHGLDSAQDTILEANTLDLEASLEMAVPELVLDWLKLTPERLQHTIKILRRLAALGDPRPLLQSPMPRLSQTATGYTQVTPLGVVALVYEALPELAAIAAGLCIRTGNGLVLKGGNEASQTNQAIIQVLQQEIDRAGLNHQCLWPLTTDQGDAARTWLMQARGIDLLIPYGRPTLIQQVMRHATVPVLPIAMGNCYLYWAASGAEKQVGDLIVDSHKGSPDAVNAIEKVLIHESHDGASLQRLWQYLQTYGFSLRGDDAMAATYPELTAMESGEWSQPYLSHTVAFQRVVDVAQAVDVINHQSSGHANCLVSESYREAHYFSQHLQSTAIYINTSPRFTRNPVQAAGIALGMTAQRGRGKGFIGLEALMTAKHIMQGTIVP</sequence>
<keyword evidence="3 7" id="KW-0641">Proline biosynthesis</keyword>
<gene>
    <name evidence="8" type="primary">proA2</name>
    <name evidence="7" type="synonym">proA</name>
    <name evidence="8" type="ORF">XM38_043110</name>
</gene>
<dbReference type="InterPro" id="IPR016161">
    <property type="entry name" value="Ald_DH/histidinol_DH"/>
</dbReference>
<dbReference type="InterPro" id="IPR000965">
    <property type="entry name" value="GPR_dom"/>
</dbReference>
<dbReference type="KEGG" id="hhg:XM38_043110"/>
<dbReference type="OrthoDB" id="502371at2"/>
<accession>A0A1Z3HSU5</accession>
<dbReference type="InterPro" id="IPR016163">
    <property type="entry name" value="Ald_DH_C"/>
</dbReference>
<dbReference type="SUPFAM" id="SSF53720">
    <property type="entry name" value="ALDH-like"/>
    <property type="match status" value="1"/>
</dbReference>
<dbReference type="GO" id="GO:0005737">
    <property type="term" value="C:cytoplasm"/>
    <property type="evidence" value="ECO:0007669"/>
    <property type="project" value="UniProtKB-SubCell"/>
</dbReference>
<dbReference type="InterPro" id="IPR016162">
    <property type="entry name" value="Ald_DH_N"/>
</dbReference>
<evidence type="ECO:0000256" key="3">
    <source>
        <dbReference type="ARBA" id="ARBA00022650"/>
    </source>
</evidence>
<dbReference type="RefSeq" id="WP_088430909.1">
    <property type="nucleotide sequence ID" value="NZ_CP021983.2"/>
</dbReference>
<proteinExistence type="inferred from homology"/>
<keyword evidence="9" id="KW-1185">Reference proteome</keyword>
<reference evidence="8 9" key="1">
    <citation type="journal article" date="2016" name="Biochim. Biophys. Acta">
        <title>Characterization of red-shifted phycobilisomes isolated from the chlorophyll f-containing cyanobacterium Halomicronema hongdechloris.</title>
        <authorList>
            <person name="Li Y."/>
            <person name="Lin Y."/>
            <person name="Garvey C.J."/>
            <person name="Birch D."/>
            <person name="Corkery R.W."/>
            <person name="Loughlin P.C."/>
            <person name="Scheer H."/>
            <person name="Willows R.D."/>
            <person name="Chen M."/>
        </authorList>
    </citation>
    <scope>NUCLEOTIDE SEQUENCE [LARGE SCALE GENOMIC DNA]</scope>
    <source>
        <strain evidence="8 9">C2206</strain>
    </source>
</reference>
<dbReference type="STRING" id="1641165.XM38_03270"/>
<keyword evidence="2 7" id="KW-0028">Amino-acid biosynthesis</keyword>
<dbReference type="HAMAP" id="MF_00412">
    <property type="entry name" value="ProA"/>
    <property type="match status" value="1"/>
</dbReference>
<dbReference type="Gene3D" id="3.40.605.10">
    <property type="entry name" value="Aldehyde Dehydrogenase, Chain A, domain 1"/>
    <property type="match status" value="1"/>
</dbReference>
<comment type="pathway">
    <text evidence="1 7">Amino-acid biosynthesis; L-proline biosynthesis; L-glutamate 5-semialdehyde from L-glutamate: step 2/2.</text>
</comment>
<dbReference type="GO" id="GO:0050661">
    <property type="term" value="F:NADP binding"/>
    <property type="evidence" value="ECO:0007669"/>
    <property type="project" value="InterPro"/>
</dbReference>
<dbReference type="Proteomes" id="UP000191901">
    <property type="component" value="Chromosome"/>
</dbReference>
<evidence type="ECO:0000256" key="1">
    <source>
        <dbReference type="ARBA" id="ARBA00004985"/>
    </source>
</evidence>
<evidence type="ECO:0000313" key="8">
    <source>
        <dbReference type="EMBL" id="ASC73346.1"/>
    </source>
</evidence>
<dbReference type="PANTHER" id="PTHR11063:SF8">
    <property type="entry name" value="DELTA-1-PYRROLINE-5-CARBOXYLATE SYNTHASE"/>
    <property type="match status" value="1"/>
</dbReference>
<dbReference type="GO" id="GO:0004350">
    <property type="term" value="F:glutamate-5-semialdehyde dehydrogenase activity"/>
    <property type="evidence" value="ECO:0007669"/>
    <property type="project" value="UniProtKB-UniRule"/>
</dbReference>
<dbReference type="PIRSF" id="PIRSF000151">
    <property type="entry name" value="GPR"/>
    <property type="match status" value="1"/>
</dbReference>
<comment type="function">
    <text evidence="7">Catalyzes the NADPH-dependent reduction of L-glutamate 5-phosphate into L-glutamate 5-semialdehyde and phosphate. The product spontaneously undergoes cyclization to form 1-pyrroline-5-carboxylate.</text>
</comment>
<evidence type="ECO:0000256" key="7">
    <source>
        <dbReference type="HAMAP-Rule" id="MF_00412"/>
    </source>
</evidence>
<comment type="subcellular location">
    <subcellularLocation>
        <location evidence="7">Cytoplasm</location>
    </subcellularLocation>
</comment>
<evidence type="ECO:0000256" key="6">
    <source>
        <dbReference type="ARBA" id="ARBA00049024"/>
    </source>
</evidence>
<dbReference type="EMBL" id="CP021983">
    <property type="protein sequence ID" value="ASC73346.1"/>
    <property type="molecule type" value="Genomic_DNA"/>
</dbReference>
<keyword evidence="4 7" id="KW-0521">NADP</keyword>
<evidence type="ECO:0000256" key="2">
    <source>
        <dbReference type="ARBA" id="ARBA00022605"/>
    </source>
</evidence>
<dbReference type="EC" id="1.2.1.41" evidence="7"/>
<evidence type="ECO:0000256" key="4">
    <source>
        <dbReference type="ARBA" id="ARBA00022857"/>
    </source>
</evidence>
<dbReference type="InterPro" id="IPR012134">
    <property type="entry name" value="Glu-5-SA_DH"/>
</dbReference>
<dbReference type="GO" id="GO:0055129">
    <property type="term" value="P:L-proline biosynthetic process"/>
    <property type="evidence" value="ECO:0007669"/>
    <property type="project" value="UniProtKB-UniRule"/>
</dbReference>
<name>A0A1Z3HSU5_9CYAN</name>
<dbReference type="PANTHER" id="PTHR11063">
    <property type="entry name" value="GLUTAMATE SEMIALDEHYDE DEHYDROGENASE"/>
    <property type="match status" value="1"/>
</dbReference>
<evidence type="ECO:0000256" key="5">
    <source>
        <dbReference type="ARBA" id="ARBA00023002"/>
    </source>
</evidence>
<keyword evidence="5 7" id="KW-0560">Oxidoreductase</keyword>